<proteinExistence type="predicted"/>
<accession>A0A014QCL4</accession>
<reference evidence="2 3" key="1">
    <citation type="submission" date="2014-01" db="EMBL/GenBank/DDBJ databases">
        <title>Interspecies Systems Biology Uncovers Metabolites Affecting C. elegans Gene Expression and Life History Traits.</title>
        <authorList>
            <person name="Watson E."/>
            <person name="Macneil L.T."/>
            <person name="Ritter A.D."/>
            <person name="Yilmaz L.S."/>
            <person name="Rosebrock A.P."/>
            <person name="Caudy A.A."/>
            <person name="Walhout A.J."/>
        </authorList>
    </citation>
    <scope>NUCLEOTIDE SEQUENCE [LARGE SCALE GENOMIC DNA]</scope>
    <source>
        <strain evidence="2 3">DA1877</strain>
    </source>
</reference>
<keyword evidence="3" id="KW-1185">Reference proteome</keyword>
<sequence>MNDVGGMGVELLGDGPQGVTQRGVWRAPARIGDVGRRWAHTARGIEAPHGG</sequence>
<organism evidence="2 3">
    <name type="scientific">Comamonas aquatica DA1877</name>
    <dbReference type="NCBI Taxonomy" id="1457173"/>
    <lineage>
        <taxon>Bacteria</taxon>
        <taxon>Pseudomonadati</taxon>
        <taxon>Pseudomonadota</taxon>
        <taxon>Betaproteobacteria</taxon>
        <taxon>Burkholderiales</taxon>
        <taxon>Comamonadaceae</taxon>
        <taxon>Comamonas</taxon>
    </lineage>
</organism>
<dbReference type="AlphaFoldDB" id="A0A014QCL4"/>
<evidence type="ECO:0000256" key="1">
    <source>
        <dbReference type="SAM" id="MobiDB-lite"/>
    </source>
</evidence>
<evidence type="ECO:0000313" key="2">
    <source>
        <dbReference type="EMBL" id="EXU80947.1"/>
    </source>
</evidence>
<name>A0A014QCL4_9BURK</name>
<feature type="region of interest" description="Disordered" evidence="1">
    <location>
        <begin position="1"/>
        <end position="22"/>
    </location>
</feature>
<dbReference type="Proteomes" id="UP000020766">
    <property type="component" value="Unassembled WGS sequence"/>
</dbReference>
<comment type="caution">
    <text evidence="2">The sequence shown here is derived from an EMBL/GenBank/DDBJ whole genome shotgun (WGS) entry which is preliminary data.</text>
</comment>
<evidence type="ECO:0000313" key="3">
    <source>
        <dbReference type="Proteomes" id="UP000020766"/>
    </source>
</evidence>
<gene>
    <name evidence="2" type="ORF">AX13_14945</name>
</gene>
<protein>
    <submittedName>
        <fullName evidence="2">Uncharacterized protein</fullName>
    </submittedName>
</protein>
<dbReference type="EMBL" id="JBOK01000005">
    <property type="protein sequence ID" value="EXU80947.1"/>
    <property type="molecule type" value="Genomic_DNA"/>
</dbReference>